<accession>A0AAV4N4D2</accession>
<gene>
    <name evidence="2" type="ORF">CDAR_286031</name>
</gene>
<proteinExistence type="predicted"/>
<keyword evidence="3" id="KW-1185">Reference proteome</keyword>
<dbReference type="AlphaFoldDB" id="A0AAV4N4D2"/>
<dbReference type="EMBL" id="BPLQ01001140">
    <property type="protein sequence ID" value="GIX78936.1"/>
    <property type="molecule type" value="Genomic_DNA"/>
</dbReference>
<evidence type="ECO:0000256" key="1">
    <source>
        <dbReference type="SAM" id="MobiDB-lite"/>
    </source>
</evidence>
<organism evidence="2 3">
    <name type="scientific">Caerostris darwini</name>
    <dbReference type="NCBI Taxonomy" id="1538125"/>
    <lineage>
        <taxon>Eukaryota</taxon>
        <taxon>Metazoa</taxon>
        <taxon>Ecdysozoa</taxon>
        <taxon>Arthropoda</taxon>
        <taxon>Chelicerata</taxon>
        <taxon>Arachnida</taxon>
        <taxon>Araneae</taxon>
        <taxon>Araneomorphae</taxon>
        <taxon>Entelegynae</taxon>
        <taxon>Araneoidea</taxon>
        <taxon>Araneidae</taxon>
        <taxon>Caerostris</taxon>
    </lineage>
</organism>
<reference evidence="2 3" key="1">
    <citation type="submission" date="2021-06" db="EMBL/GenBank/DDBJ databases">
        <title>Caerostris darwini draft genome.</title>
        <authorList>
            <person name="Kono N."/>
            <person name="Arakawa K."/>
        </authorList>
    </citation>
    <scope>NUCLEOTIDE SEQUENCE [LARGE SCALE GENOMIC DNA]</scope>
</reference>
<evidence type="ECO:0000313" key="3">
    <source>
        <dbReference type="Proteomes" id="UP001054837"/>
    </source>
</evidence>
<protein>
    <submittedName>
        <fullName evidence="2">Uncharacterized protein</fullName>
    </submittedName>
</protein>
<name>A0AAV4N4D2_9ARAC</name>
<feature type="region of interest" description="Disordered" evidence="1">
    <location>
        <begin position="60"/>
        <end position="81"/>
    </location>
</feature>
<comment type="caution">
    <text evidence="2">The sequence shown here is derived from an EMBL/GenBank/DDBJ whole genome shotgun (WGS) entry which is preliminary data.</text>
</comment>
<dbReference type="Proteomes" id="UP001054837">
    <property type="component" value="Unassembled WGS sequence"/>
</dbReference>
<sequence length="109" mass="12579">MKINSKQYRKRKQVIISTYKYFLEFYGLSLVASGREIFVRLCHRDAAMSTIQIALSPVRNSGCQEGRGKKNSKRSQVELEDEPTDIPAISTFFTRRLVHSAVDSAVWWH</sequence>
<evidence type="ECO:0000313" key="2">
    <source>
        <dbReference type="EMBL" id="GIX78936.1"/>
    </source>
</evidence>